<keyword evidence="3" id="KW-1185">Reference proteome</keyword>
<dbReference type="InterPro" id="IPR029058">
    <property type="entry name" value="AB_hydrolase_fold"/>
</dbReference>
<sequence length="269" mass="29390">MSGYDNRTAIFLSSVCSQTYASYNNPDGSFVMPEGFGLVKEIWAKSFGGVSERFGFIIESDSHVVIAFRGTSSTQDWVTDAMASQVKVKWTKEAGAAHRGFSRIYGSARDQVLEALDNLPTDKVLYLTGHSLGGALATLCALDASDNSSFKSPTTYTFGSPRVGDPTFAKAFRERGGESFRVNNRFDVVTHLPPQTYKLPKRDKTFYYEHVTKPETLSFHNGSVPANHVIGSYYAVLAERNPGFTVSLSERNPGLCPGSEVSAEVAVNH</sequence>
<protein>
    <submittedName>
        <fullName evidence="2">Lipase family protein</fullName>
    </submittedName>
</protein>
<gene>
    <name evidence="2" type="ORF">ACFPOF_09025</name>
</gene>
<proteinExistence type="predicted"/>
<comment type="caution">
    <text evidence="2">The sequence shown here is derived from an EMBL/GenBank/DDBJ whole genome shotgun (WGS) entry which is preliminary data.</text>
</comment>
<dbReference type="EMBL" id="JBHSMI010000015">
    <property type="protein sequence ID" value="MFC5402883.1"/>
    <property type="molecule type" value="Genomic_DNA"/>
</dbReference>
<evidence type="ECO:0000259" key="1">
    <source>
        <dbReference type="Pfam" id="PF01764"/>
    </source>
</evidence>
<dbReference type="InterPro" id="IPR051218">
    <property type="entry name" value="Sec_MonoDiacylglyc_Lipase"/>
</dbReference>
<reference evidence="3" key="1">
    <citation type="journal article" date="2019" name="Int. J. Syst. Evol. Microbiol.">
        <title>The Global Catalogue of Microorganisms (GCM) 10K type strain sequencing project: providing services to taxonomists for standard genome sequencing and annotation.</title>
        <authorList>
            <consortium name="The Broad Institute Genomics Platform"/>
            <consortium name="The Broad Institute Genome Sequencing Center for Infectious Disease"/>
            <person name="Wu L."/>
            <person name="Ma J."/>
        </authorList>
    </citation>
    <scope>NUCLEOTIDE SEQUENCE [LARGE SCALE GENOMIC DNA]</scope>
    <source>
        <strain evidence="3">CGMCC 1.18575</strain>
    </source>
</reference>
<dbReference type="Pfam" id="PF01764">
    <property type="entry name" value="Lipase_3"/>
    <property type="match status" value="1"/>
</dbReference>
<name>A0ABW0HPA9_9BACL</name>
<evidence type="ECO:0000313" key="3">
    <source>
        <dbReference type="Proteomes" id="UP001596113"/>
    </source>
</evidence>
<dbReference type="PANTHER" id="PTHR45856:SF24">
    <property type="entry name" value="FUNGAL LIPASE-LIKE DOMAIN-CONTAINING PROTEIN"/>
    <property type="match status" value="1"/>
</dbReference>
<evidence type="ECO:0000313" key="2">
    <source>
        <dbReference type="EMBL" id="MFC5402883.1"/>
    </source>
</evidence>
<dbReference type="Proteomes" id="UP001596113">
    <property type="component" value="Unassembled WGS sequence"/>
</dbReference>
<dbReference type="PANTHER" id="PTHR45856">
    <property type="entry name" value="ALPHA/BETA-HYDROLASES SUPERFAMILY PROTEIN"/>
    <property type="match status" value="1"/>
</dbReference>
<dbReference type="SUPFAM" id="SSF53474">
    <property type="entry name" value="alpha/beta-Hydrolases"/>
    <property type="match status" value="1"/>
</dbReference>
<feature type="domain" description="Fungal lipase-type" evidence="1">
    <location>
        <begin position="65"/>
        <end position="196"/>
    </location>
</feature>
<dbReference type="RefSeq" id="WP_378131724.1">
    <property type="nucleotide sequence ID" value="NZ_JBHSMI010000015.1"/>
</dbReference>
<dbReference type="InterPro" id="IPR002921">
    <property type="entry name" value="Fungal_lipase-type"/>
</dbReference>
<organism evidence="2 3">
    <name type="scientific">Cohnella soli</name>
    <dbReference type="NCBI Taxonomy" id="425005"/>
    <lineage>
        <taxon>Bacteria</taxon>
        <taxon>Bacillati</taxon>
        <taxon>Bacillota</taxon>
        <taxon>Bacilli</taxon>
        <taxon>Bacillales</taxon>
        <taxon>Paenibacillaceae</taxon>
        <taxon>Cohnella</taxon>
    </lineage>
</organism>
<dbReference type="CDD" id="cd00519">
    <property type="entry name" value="Lipase_3"/>
    <property type="match status" value="1"/>
</dbReference>
<accession>A0ABW0HPA9</accession>
<dbReference type="Gene3D" id="3.40.50.1820">
    <property type="entry name" value="alpha/beta hydrolase"/>
    <property type="match status" value="1"/>
</dbReference>